<comment type="catalytic activity">
    <reaction evidence="8">
        <text>fluoride(in) = fluoride(out)</text>
        <dbReference type="Rhea" id="RHEA:76159"/>
        <dbReference type="ChEBI" id="CHEBI:17051"/>
    </reaction>
    <physiologicalReaction direction="left-to-right" evidence="8">
        <dbReference type="Rhea" id="RHEA:76160"/>
    </physiologicalReaction>
</comment>
<dbReference type="STRING" id="3760.A0A251RFN4"/>
<keyword evidence="4 10" id="KW-0812">Transmembrane</keyword>
<feature type="transmembrane region" description="Helical" evidence="10">
    <location>
        <begin position="211"/>
        <end position="229"/>
    </location>
</feature>
<evidence type="ECO:0000256" key="3">
    <source>
        <dbReference type="ARBA" id="ARBA00022475"/>
    </source>
</evidence>
<evidence type="ECO:0000313" key="11">
    <source>
        <dbReference type="EMBL" id="ONI34864.1"/>
    </source>
</evidence>
<evidence type="ECO:0000256" key="6">
    <source>
        <dbReference type="ARBA" id="ARBA00023136"/>
    </source>
</evidence>
<evidence type="ECO:0000256" key="2">
    <source>
        <dbReference type="ARBA" id="ARBA00004651"/>
    </source>
</evidence>
<dbReference type="Pfam" id="PF02537">
    <property type="entry name" value="CRCB"/>
    <property type="match status" value="2"/>
</dbReference>
<sequence length="534" mass="58623">MEGGYRGTNDSELRRSVSNDRTSSATTSLRRRSFSLSGAQPSQIDDDIESERVSEAGDIGDRALHSNRHSESGSIRLLPSEDIQLQSYGFWGRDPVTSSAISPVSPLPEEIISPLSIDAVVCHEDKKQETTTKLPKLLEYGSCMTHLAVFGILGVLTRYLLQKLFGPGVVGVTSNQTILYLDLPSNMVGSFLMGWFGVVFKGDISYMSDHLAIGLSTGYLGSLTTFSGWNQKMLELSVEGHWVFVLLGFLIGLFLAAYSIIVGVETAKGFRKLLERSSGCGITSSGTSWRVDSHKRHLVVLAVFSLMLISLWSVSGVLLREEFSSDSSEAQLWLACIVGPLGVWIRWFLARLNGRGLGRMGLLKWFPFGTLIANVSAACVMAALSTVKKEPLSRIPEVHCLLRQNFVLPSPSTQLRFTSGICPEVHHRARSCGFILQCLAEMSKSPPNHVDFVVAHLSTFFSVDTKTCDIVATGIQFGLLGCLSTVSTFIAEFNAMRESKYPWRAYTYAMVTICTSFGLGTLIYSVPVWTKGYK</sequence>
<keyword evidence="6 10" id="KW-0472">Membrane</keyword>
<reference evidence="11 12" key="1">
    <citation type="journal article" date="2013" name="Nat. Genet.">
        <title>The high-quality draft genome of peach (Prunus persica) identifies unique patterns of genetic diversity, domestication and genome evolution.</title>
        <authorList>
            <consortium name="International Peach Genome Initiative"/>
            <person name="Verde I."/>
            <person name="Abbott A.G."/>
            <person name="Scalabrin S."/>
            <person name="Jung S."/>
            <person name="Shu S."/>
            <person name="Marroni F."/>
            <person name="Zhebentyayeva T."/>
            <person name="Dettori M.T."/>
            <person name="Grimwood J."/>
            <person name="Cattonaro F."/>
            <person name="Zuccolo A."/>
            <person name="Rossini L."/>
            <person name="Jenkins J."/>
            <person name="Vendramin E."/>
            <person name="Meisel L.A."/>
            <person name="Decroocq V."/>
            <person name="Sosinski B."/>
            <person name="Prochnik S."/>
            <person name="Mitros T."/>
            <person name="Policriti A."/>
            <person name="Cipriani G."/>
            <person name="Dondini L."/>
            <person name="Ficklin S."/>
            <person name="Goodstein D.M."/>
            <person name="Xuan P."/>
            <person name="Del Fabbro C."/>
            <person name="Aramini V."/>
            <person name="Copetti D."/>
            <person name="Gonzalez S."/>
            <person name="Horner D.S."/>
            <person name="Falchi R."/>
            <person name="Lucas S."/>
            <person name="Mica E."/>
            <person name="Maldonado J."/>
            <person name="Lazzari B."/>
            <person name="Bielenberg D."/>
            <person name="Pirona R."/>
            <person name="Miculan M."/>
            <person name="Barakat A."/>
            <person name="Testolin R."/>
            <person name="Stella A."/>
            <person name="Tartarini S."/>
            <person name="Tonutti P."/>
            <person name="Arus P."/>
            <person name="Orellana A."/>
            <person name="Wells C."/>
            <person name="Main D."/>
            <person name="Vizzotto G."/>
            <person name="Silva H."/>
            <person name="Salamini F."/>
            <person name="Schmutz J."/>
            <person name="Morgante M."/>
            <person name="Rokhsar D.S."/>
        </authorList>
    </citation>
    <scope>NUCLEOTIDE SEQUENCE [LARGE SCALE GENOMIC DNA]</scope>
    <source>
        <strain evidence="12">cv. Nemared</strain>
    </source>
</reference>
<dbReference type="InterPro" id="IPR003691">
    <property type="entry name" value="FluC"/>
</dbReference>
<keyword evidence="3" id="KW-1003">Cell membrane</keyword>
<feature type="region of interest" description="Disordered" evidence="9">
    <location>
        <begin position="1"/>
        <end position="71"/>
    </location>
</feature>
<evidence type="ECO:0000256" key="5">
    <source>
        <dbReference type="ARBA" id="ARBA00022989"/>
    </source>
</evidence>
<dbReference type="Gramene" id="ONI34864">
    <property type="protein sequence ID" value="ONI34864"/>
    <property type="gene ID" value="PRUPE_1G502900"/>
</dbReference>
<feature type="compositionally biased region" description="Basic and acidic residues" evidence="9">
    <location>
        <begin position="50"/>
        <end position="71"/>
    </location>
</feature>
<feature type="compositionally biased region" description="Basic and acidic residues" evidence="9">
    <location>
        <begin position="9"/>
        <end position="18"/>
    </location>
</feature>
<dbReference type="GO" id="GO:1903425">
    <property type="term" value="F:fluoride transmembrane transporter activity"/>
    <property type="evidence" value="ECO:0000318"/>
    <property type="project" value="GO_Central"/>
</dbReference>
<organism evidence="11 12">
    <name type="scientific">Prunus persica</name>
    <name type="common">Peach</name>
    <name type="synonym">Amygdalus persica</name>
    <dbReference type="NCBI Taxonomy" id="3760"/>
    <lineage>
        <taxon>Eukaryota</taxon>
        <taxon>Viridiplantae</taxon>
        <taxon>Streptophyta</taxon>
        <taxon>Embryophyta</taxon>
        <taxon>Tracheophyta</taxon>
        <taxon>Spermatophyta</taxon>
        <taxon>Magnoliopsida</taxon>
        <taxon>eudicotyledons</taxon>
        <taxon>Gunneridae</taxon>
        <taxon>Pentapetalae</taxon>
        <taxon>rosids</taxon>
        <taxon>fabids</taxon>
        <taxon>Rosales</taxon>
        <taxon>Rosaceae</taxon>
        <taxon>Amygdaloideae</taxon>
        <taxon>Amygdaleae</taxon>
        <taxon>Prunus</taxon>
    </lineage>
</organism>
<evidence type="ECO:0000256" key="10">
    <source>
        <dbReference type="SAM" id="Phobius"/>
    </source>
</evidence>
<feature type="transmembrane region" description="Helical" evidence="10">
    <location>
        <begin position="331"/>
        <end position="350"/>
    </location>
</feature>
<comment type="similarity">
    <text evidence="7">Belongs to the fluoride channel Fluc/FEX (TC 1.A.43) family.</text>
</comment>
<feature type="transmembrane region" description="Helical" evidence="10">
    <location>
        <begin position="177"/>
        <end position="199"/>
    </location>
</feature>
<feature type="transmembrane region" description="Helical" evidence="10">
    <location>
        <begin position="241"/>
        <end position="264"/>
    </location>
</feature>
<feature type="transmembrane region" description="Helical" evidence="10">
    <location>
        <begin position="362"/>
        <end position="384"/>
    </location>
</feature>
<evidence type="ECO:0000256" key="7">
    <source>
        <dbReference type="ARBA" id="ARBA00035120"/>
    </source>
</evidence>
<feature type="transmembrane region" description="Helical" evidence="10">
    <location>
        <begin position="137"/>
        <end position="157"/>
    </location>
</feature>
<dbReference type="PANTHER" id="PTHR28259">
    <property type="entry name" value="FLUORIDE EXPORT PROTEIN 1-RELATED"/>
    <property type="match status" value="1"/>
</dbReference>
<evidence type="ECO:0008006" key="13">
    <source>
        <dbReference type="Google" id="ProtNLM"/>
    </source>
</evidence>
<dbReference type="Gramene" id="ONI34863">
    <property type="protein sequence ID" value="ONI34863"/>
    <property type="gene ID" value="PRUPE_1G502900"/>
</dbReference>
<protein>
    <recommendedName>
        <fullName evidence="13">Fluoride ion transporter CrcB</fullName>
    </recommendedName>
</protein>
<dbReference type="Proteomes" id="UP000006882">
    <property type="component" value="Chromosome G1"/>
</dbReference>
<dbReference type="GO" id="GO:0005886">
    <property type="term" value="C:plasma membrane"/>
    <property type="evidence" value="ECO:0000318"/>
    <property type="project" value="GO_Central"/>
</dbReference>
<accession>A0A251RFN4</accession>
<evidence type="ECO:0000256" key="4">
    <source>
        <dbReference type="ARBA" id="ARBA00022692"/>
    </source>
</evidence>
<feature type="transmembrane region" description="Helical" evidence="10">
    <location>
        <begin position="298"/>
        <end position="319"/>
    </location>
</feature>
<dbReference type="GO" id="GO:1903424">
    <property type="term" value="P:fluoride transmembrane transport"/>
    <property type="evidence" value="ECO:0000318"/>
    <property type="project" value="GO_Central"/>
</dbReference>
<comment type="subcellular location">
    <subcellularLocation>
        <location evidence="2">Cell membrane</location>
        <topology evidence="2">Multi-pass membrane protein</topology>
    </subcellularLocation>
</comment>
<reference evidence="11" key="2">
    <citation type="submission" date="2016-12" db="EMBL/GenBank/DDBJ databases">
        <title>WGS assembly of Prunus persica.</title>
        <authorList>
            <person name="Verde I."/>
            <person name="Jenkins J."/>
            <person name="Dondini L."/>
            <person name="Micali S."/>
            <person name="Pagliarani G."/>
            <person name="Vendramin E."/>
            <person name="Paris R."/>
            <person name="Aramini V."/>
            <person name="Gazza L."/>
            <person name="Rossini L."/>
            <person name="Bassi D."/>
            <person name="Troggio M."/>
            <person name="Shu S."/>
            <person name="Grimwood J.H."/>
            <person name="Tartarini S."/>
            <person name="Dettori M.T."/>
            <person name="Schmutz J."/>
        </authorList>
    </citation>
    <scope>NUCLEOTIDE SEQUENCE</scope>
</reference>
<feature type="transmembrane region" description="Helical" evidence="10">
    <location>
        <begin position="505"/>
        <end position="526"/>
    </location>
</feature>
<proteinExistence type="inferred from homology"/>
<comment type="function">
    <text evidence="1">Fluoride channel required for the rapid expulsion of cytoplasmic fluoride.</text>
</comment>
<name>A0A251RFN4_PRUPE</name>
<dbReference type="EMBL" id="CM007651">
    <property type="protein sequence ID" value="ONI34864.1"/>
    <property type="molecule type" value="Genomic_DNA"/>
</dbReference>
<dbReference type="OrthoDB" id="409792at2759"/>
<gene>
    <name evidence="11" type="ORF">PRUPE_1G502900</name>
</gene>
<keyword evidence="12" id="KW-1185">Reference proteome</keyword>
<dbReference type="AlphaFoldDB" id="A0A251RFN4"/>
<evidence type="ECO:0000256" key="9">
    <source>
        <dbReference type="SAM" id="MobiDB-lite"/>
    </source>
</evidence>
<feature type="transmembrane region" description="Helical" evidence="10">
    <location>
        <begin position="470"/>
        <end position="493"/>
    </location>
</feature>
<evidence type="ECO:0000313" key="12">
    <source>
        <dbReference type="Proteomes" id="UP000006882"/>
    </source>
</evidence>
<evidence type="ECO:0000256" key="1">
    <source>
        <dbReference type="ARBA" id="ARBA00002598"/>
    </source>
</evidence>
<evidence type="ECO:0000256" key="8">
    <source>
        <dbReference type="ARBA" id="ARBA00035585"/>
    </source>
</evidence>
<dbReference type="PANTHER" id="PTHR28259:SF1">
    <property type="entry name" value="FLUORIDE EXPORT PROTEIN 1-RELATED"/>
    <property type="match status" value="1"/>
</dbReference>
<dbReference type="EMBL" id="CM007651">
    <property type="protein sequence ID" value="ONI34863.1"/>
    <property type="molecule type" value="Genomic_DNA"/>
</dbReference>
<keyword evidence="5 10" id="KW-1133">Transmembrane helix</keyword>